<protein>
    <submittedName>
        <fullName evidence="2">Uncharacterized protein</fullName>
    </submittedName>
</protein>
<organism evidence="2 3">
    <name type="scientific">Phialemonium atrogriseum</name>
    <dbReference type="NCBI Taxonomy" id="1093897"/>
    <lineage>
        <taxon>Eukaryota</taxon>
        <taxon>Fungi</taxon>
        <taxon>Dikarya</taxon>
        <taxon>Ascomycota</taxon>
        <taxon>Pezizomycotina</taxon>
        <taxon>Sordariomycetes</taxon>
        <taxon>Sordariomycetidae</taxon>
        <taxon>Cephalothecales</taxon>
        <taxon>Cephalothecaceae</taxon>
        <taxon>Phialemonium</taxon>
    </lineage>
</organism>
<keyword evidence="1" id="KW-0732">Signal</keyword>
<keyword evidence="3" id="KW-1185">Reference proteome</keyword>
<accession>A0AAJ0FD39</accession>
<dbReference type="AlphaFoldDB" id="A0AAJ0FD39"/>
<feature type="chain" id="PRO_5042591747" evidence="1">
    <location>
        <begin position="24"/>
        <end position="351"/>
    </location>
</feature>
<dbReference type="GeneID" id="85315016"/>
<name>A0AAJ0FD39_9PEZI</name>
<dbReference type="EMBL" id="MU839021">
    <property type="protein sequence ID" value="KAK1764216.1"/>
    <property type="molecule type" value="Genomic_DNA"/>
</dbReference>
<evidence type="ECO:0000256" key="1">
    <source>
        <dbReference type="SAM" id="SignalP"/>
    </source>
</evidence>
<comment type="caution">
    <text evidence="2">The sequence shown here is derived from an EMBL/GenBank/DDBJ whole genome shotgun (WGS) entry which is preliminary data.</text>
</comment>
<reference evidence="2" key="1">
    <citation type="submission" date="2023-06" db="EMBL/GenBank/DDBJ databases">
        <title>Genome-scale phylogeny and comparative genomics of the fungal order Sordariales.</title>
        <authorList>
            <consortium name="Lawrence Berkeley National Laboratory"/>
            <person name="Hensen N."/>
            <person name="Bonometti L."/>
            <person name="Westerberg I."/>
            <person name="Brannstrom I.O."/>
            <person name="Guillou S."/>
            <person name="Cros-Aarteil S."/>
            <person name="Calhoun S."/>
            <person name="Haridas S."/>
            <person name="Kuo A."/>
            <person name="Mondo S."/>
            <person name="Pangilinan J."/>
            <person name="Riley R."/>
            <person name="Labutti K."/>
            <person name="Andreopoulos B."/>
            <person name="Lipzen A."/>
            <person name="Chen C."/>
            <person name="Yanf M."/>
            <person name="Daum C."/>
            <person name="Ng V."/>
            <person name="Clum A."/>
            <person name="Steindorff A."/>
            <person name="Ohm R."/>
            <person name="Martin F."/>
            <person name="Silar P."/>
            <person name="Natvig D."/>
            <person name="Lalanne C."/>
            <person name="Gautier V."/>
            <person name="Ament-Velasquez S.L."/>
            <person name="Kruys A."/>
            <person name="Hutchinson M.I."/>
            <person name="Powell A.J."/>
            <person name="Barry K."/>
            <person name="Miller A.N."/>
            <person name="Grigoriev I.V."/>
            <person name="Debuchy R."/>
            <person name="Gladieux P."/>
            <person name="Thoren M.H."/>
            <person name="Johannesson H."/>
        </authorList>
    </citation>
    <scope>NUCLEOTIDE SEQUENCE</scope>
    <source>
        <strain evidence="2">8032-3</strain>
    </source>
</reference>
<dbReference type="RefSeq" id="XP_060280429.1">
    <property type="nucleotide sequence ID" value="XM_060431829.1"/>
</dbReference>
<proteinExistence type="predicted"/>
<dbReference type="Proteomes" id="UP001244011">
    <property type="component" value="Unassembled WGS sequence"/>
</dbReference>
<evidence type="ECO:0000313" key="2">
    <source>
        <dbReference type="EMBL" id="KAK1764216.1"/>
    </source>
</evidence>
<sequence>MVVTKTSGVLLLQAAAFFSGVAARCTQACSPDDPVLVLLRSDDAALPFCSDFLGLPVSTVSATVTPTVVATVTETSYVTEVVTEIDSTVTVTVPASTTTLAPIKRNMAKRSVAYPTWLPTTYLANRVSSACACLSVPLSVATNTATAEAVTLTAPVTVTETTTNILHSTVIVTETAKPLVSKRRATIEILRKDTQASVGWLFNSNGLAITSNAAQAIPVNFTLTPGATTGSAVRIYLEDMTPLALGFVKTSNPTNVVDGSLAAVQPTPPGSPPVASGSDKYESDIWTVDTETRIIGWQWVATSGALPTIHLYRVGGRLYPVGNVNDFMVATGGVSSSKYEVVFRYSVVSES</sequence>
<gene>
    <name evidence="2" type="ORF">QBC33DRAFT_595440</name>
</gene>
<feature type="signal peptide" evidence="1">
    <location>
        <begin position="1"/>
        <end position="23"/>
    </location>
</feature>
<evidence type="ECO:0000313" key="3">
    <source>
        <dbReference type="Proteomes" id="UP001244011"/>
    </source>
</evidence>